<evidence type="ECO:0000256" key="1">
    <source>
        <dbReference type="ARBA" id="ARBA00022723"/>
    </source>
</evidence>
<dbReference type="InterPro" id="IPR013320">
    <property type="entry name" value="ConA-like_dom_sf"/>
</dbReference>
<dbReference type="Ensembl" id="ENSLOCT00000021490.1">
    <property type="protein sequence ID" value="ENSLOCP00000021453.1"/>
    <property type="gene ID" value="ENSLOCG00000017348.1"/>
</dbReference>
<name>W5NLE4_LEPOC</name>
<organism evidence="5 6">
    <name type="scientific">Lepisosteus oculatus</name>
    <name type="common">Spotted gar</name>
    <dbReference type="NCBI Taxonomy" id="7918"/>
    <lineage>
        <taxon>Eukaryota</taxon>
        <taxon>Metazoa</taxon>
        <taxon>Chordata</taxon>
        <taxon>Craniata</taxon>
        <taxon>Vertebrata</taxon>
        <taxon>Euteleostomi</taxon>
        <taxon>Actinopterygii</taxon>
        <taxon>Neopterygii</taxon>
        <taxon>Holostei</taxon>
        <taxon>Semionotiformes</taxon>
        <taxon>Lepisosteidae</taxon>
        <taxon>Lepisosteus</taxon>
    </lineage>
</organism>
<dbReference type="SMART" id="SM00449">
    <property type="entry name" value="SPRY"/>
    <property type="match status" value="1"/>
</dbReference>
<keyword evidence="3" id="KW-0862">Zinc</keyword>
<dbReference type="Bgee" id="ENSLOCG00000017348">
    <property type="expression patterns" value="Expressed in pharyngeal gill and 8 other cell types or tissues"/>
</dbReference>
<dbReference type="SUPFAM" id="SSF49899">
    <property type="entry name" value="Concanavalin A-like lectins/glucanases"/>
    <property type="match status" value="1"/>
</dbReference>
<dbReference type="PANTHER" id="PTHR25465:SF80">
    <property type="entry name" value="TRIPARTITE MOTIF-CONTAINING PROTEIN 16-LIKE"/>
    <property type="match status" value="1"/>
</dbReference>
<dbReference type="InterPro" id="IPR003877">
    <property type="entry name" value="SPRY_dom"/>
</dbReference>
<dbReference type="Proteomes" id="UP000018468">
    <property type="component" value="Linkage group LG8"/>
</dbReference>
<dbReference type="GeneTree" id="ENSGT00940000162978"/>
<dbReference type="PRINTS" id="PR01407">
    <property type="entry name" value="BUTYPHLNCDUF"/>
</dbReference>
<dbReference type="InterPro" id="IPR006574">
    <property type="entry name" value="PRY"/>
</dbReference>
<evidence type="ECO:0000256" key="2">
    <source>
        <dbReference type="ARBA" id="ARBA00022771"/>
    </source>
</evidence>
<reference evidence="5" key="2">
    <citation type="submission" date="2025-08" db="UniProtKB">
        <authorList>
            <consortium name="Ensembl"/>
        </authorList>
    </citation>
    <scope>IDENTIFICATION</scope>
</reference>
<dbReference type="InterPro" id="IPR051051">
    <property type="entry name" value="E3_ubiq-ligase_TRIM/RNF"/>
</dbReference>
<feature type="domain" description="B30.2/SPRY" evidence="4">
    <location>
        <begin position="1"/>
        <end position="173"/>
    </location>
</feature>
<accession>W5NLE4</accession>
<dbReference type="SMART" id="SM00589">
    <property type="entry name" value="PRY"/>
    <property type="match status" value="1"/>
</dbReference>
<reference evidence="5" key="3">
    <citation type="submission" date="2025-09" db="UniProtKB">
        <authorList>
            <consortium name="Ensembl"/>
        </authorList>
    </citation>
    <scope>IDENTIFICATION</scope>
</reference>
<evidence type="ECO:0000259" key="4">
    <source>
        <dbReference type="PROSITE" id="PS50188"/>
    </source>
</evidence>
<dbReference type="InParanoid" id="W5NLE4"/>
<dbReference type="CDD" id="cd16040">
    <property type="entry name" value="SPRY_PRY_SNTX"/>
    <property type="match status" value="1"/>
</dbReference>
<reference evidence="6" key="1">
    <citation type="submission" date="2011-12" db="EMBL/GenBank/DDBJ databases">
        <title>The Draft Genome of Lepisosteus oculatus.</title>
        <authorList>
            <consortium name="The Broad Institute Genome Assembly &amp; Analysis Group"/>
            <consortium name="Computational R&amp;D Group"/>
            <consortium name="and Sequencing Platform"/>
            <person name="Di Palma F."/>
            <person name="Alfoldi J."/>
            <person name="Johnson J."/>
            <person name="Berlin A."/>
            <person name="Gnerre S."/>
            <person name="Jaffe D."/>
            <person name="MacCallum I."/>
            <person name="Young S."/>
            <person name="Walker B.J."/>
            <person name="Lander E.S."/>
            <person name="Lindblad-Toh K."/>
        </authorList>
    </citation>
    <scope>NUCLEOTIDE SEQUENCE [LARGE SCALE GENOMIC DNA]</scope>
</reference>
<dbReference type="InterPro" id="IPR001870">
    <property type="entry name" value="B30.2/SPRY"/>
</dbReference>
<dbReference type="Pfam" id="PF00622">
    <property type="entry name" value="SPRY"/>
    <property type="match status" value="1"/>
</dbReference>
<evidence type="ECO:0000313" key="6">
    <source>
        <dbReference type="Proteomes" id="UP000018468"/>
    </source>
</evidence>
<dbReference type="PROSITE" id="PS50188">
    <property type="entry name" value="B302_SPRY"/>
    <property type="match status" value="1"/>
</dbReference>
<dbReference type="GO" id="GO:0008270">
    <property type="term" value="F:zinc ion binding"/>
    <property type="evidence" value="ECO:0007669"/>
    <property type="project" value="UniProtKB-KW"/>
</dbReference>
<dbReference type="AlphaFoldDB" id="W5NLE4"/>
<dbReference type="HOGENOM" id="CLU_013137_7_3_1"/>
<dbReference type="InterPro" id="IPR003879">
    <property type="entry name" value="Butyrophylin_SPRY"/>
</dbReference>
<dbReference type="Pfam" id="PF13765">
    <property type="entry name" value="PRY"/>
    <property type="match status" value="1"/>
</dbReference>
<evidence type="ECO:0000313" key="5">
    <source>
        <dbReference type="Ensembl" id="ENSLOCP00000021453.1"/>
    </source>
</evidence>
<protein>
    <recommendedName>
        <fullName evidence="4">B30.2/SPRY domain-containing protein</fullName>
    </recommendedName>
</protein>
<keyword evidence="6" id="KW-1185">Reference proteome</keyword>
<evidence type="ECO:0000256" key="3">
    <source>
        <dbReference type="ARBA" id="ARBA00022833"/>
    </source>
</evidence>
<dbReference type="FunFam" id="2.60.120.920:FF:000066">
    <property type="entry name" value="Si:ch211-208f21.3"/>
    <property type="match status" value="1"/>
</dbReference>
<dbReference type="GO" id="GO:0005737">
    <property type="term" value="C:cytoplasm"/>
    <property type="evidence" value="ECO:0007669"/>
    <property type="project" value="UniProtKB-ARBA"/>
</dbReference>
<keyword evidence="1" id="KW-0479">Metal-binding</keyword>
<dbReference type="Gene3D" id="2.60.120.920">
    <property type="match status" value="1"/>
</dbReference>
<proteinExistence type="predicted"/>
<dbReference type="EMBL" id="AHAT01037837">
    <property type="status" value="NOT_ANNOTATED_CDS"/>
    <property type="molecule type" value="Genomic_DNA"/>
</dbReference>
<keyword evidence="2" id="KW-0863">Zinc-finger</keyword>
<dbReference type="InterPro" id="IPR043136">
    <property type="entry name" value="B30.2/SPRY_sf"/>
</dbReference>
<sequence length="173" mass="18871">ACRLTLDPNTAHRHLCLSEGNRRVMRKTQQCSHPPHPERFDSCPQVLCREGLSGSRCYWEAQWSGGKASIGVTYKGLSRKGEGDDCRLGLNDQSWSLCCSGSSCSFWHNGEKTAVAAPPSSRIGVYVDHRAGTLSFYSVSGDTATLLHRVQASFTEPLYPGFGVWAFGSSVAL</sequence>
<dbReference type="PANTHER" id="PTHR25465">
    <property type="entry name" value="B-BOX DOMAIN CONTAINING"/>
    <property type="match status" value="1"/>
</dbReference>
<dbReference type="OMA" id="CFLEPPK"/>